<evidence type="ECO:0000256" key="4">
    <source>
        <dbReference type="ARBA" id="ARBA00022898"/>
    </source>
</evidence>
<dbReference type="SUPFAM" id="SSF53383">
    <property type="entry name" value="PLP-dependent transferases"/>
    <property type="match status" value="1"/>
</dbReference>
<dbReference type="InterPro" id="IPR015422">
    <property type="entry name" value="PyrdxlP-dep_Trfase_small"/>
</dbReference>
<dbReference type="PANTHER" id="PTHR11999">
    <property type="entry name" value="GROUP II PYRIDOXAL-5-PHOSPHATE DECARBOXYLASE"/>
    <property type="match status" value="1"/>
</dbReference>
<dbReference type="InterPro" id="IPR002129">
    <property type="entry name" value="PyrdxlP-dep_de-COase"/>
</dbReference>
<dbReference type="Proteomes" id="UP001484239">
    <property type="component" value="Unassembled WGS sequence"/>
</dbReference>
<sequence>MLDTTVLRHAADRAARHYEDLDHLPVAARASYPELLGRLDRPLPDRGVDPVRVIDELIDDTLDGFVGAGGPRFFGWVIGGSTPGAIAADWLMSAWDQNAAIYQCSPAAAVAEEVAGAWLKDVLGLPSDASFGLVTGCQMAHFTALAAARHSLYRDRGVDVERDGLFGAPRVRVITGDHRHESLIRAIRYLGFGAGSVQQVRLDDDGRMNMVALEEALAADPGAPTIVCLMAGDLNTGAADPFHAACDLAHARGAWVHVDGAFGLWMNASPARRSMLDGVERADSWATDGHKWLQLPYDNGFAFVRNAAMHHAALAMTAGYFIPPDGSGRDQVNWNPEWSRRARGVVAYAALRCLGREGVARLVDEACRLTERLVEGLGRLPGCEVMAPARMNQGLVRFVAPDGAHDAFTDRVTDAIREEGTAWFGASTWRGLRVMRISVCNHRTTDADVDRTLDAVERVLARVS</sequence>
<dbReference type="Gene3D" id="3.40.640.10">
    <property type="entry name" value="Type I PLP-dependent aspartate aminotransferase-like (Major domain)"/>
    <property type="match status" value="1"/>
</dbReference>
<name>A0ABU9E9R4_9BACT</name>
<dbReference type="InterPro" id="IPR010977">
    <property type="entry name" value="Aromatic_deC"/>
</dbReference>
<evidence type="ECO:0000256" key="3">
    <source>
        <dbReference type="ARBA" id="ARBA00022793"/>
    </source>
</evidence>
<evidence type="ECO:0000313" key="7">
    <source>
        <dbReference type="EMBL" id="MEK9500839.1"/>
    </source>
</evidence>
<dbReference type="EMBL" id="JBBHLI010000003">
    <property type="protein sequence ID" value="MEK9500839.1"/>
    <property type="molecule type" value="Genomic_DNA"/>
</dbReference>
<dbReference type="Gene3D" id="3.90.1150.10">
    <property type="entry name" value="Aspartate Aminotransferase, domain 1"/>
    <property type="match status" value="1"/>
</dbReference>
<keyword evidence="4 6" id="KW-0663">Pyridoxal phosphate</keyword>
<organism evidence="7 8">
    <name type="scientific">Gaopeijia maritima</name>
    <dbReference type="NCBI Taxonomy" id="3119007"/>
    <lineage>
        <taxon>Bacteria</taxon>
        <taxon>Pseudomonadati</taxon>
        <taxon>Gemmatimonadota</taxon>
        <taxon>Longimicrobiia</taxon>
        <taxon>Gaopeijiales</taxon>
        <taxon>Gaopeijiaceae</taxon>
        <taxon>Gaopeijia</taxon>
    </lineage>
</organism>
<keyword evidence="7" id="KW-0032">Aminotransferase</keyword>
<dbReference type="RefSeq" id="WP_405284176.1">
    <property type="nucleotide sequence ID" value="NZ_CP144380.1"/>
</dbReference>
<evidence type="ECO:0000313" key="8">
    <source>
        <dbReference type="Proteomes" id="UP001484239"/>
    </source>
</evidence>
<evidence type="ECO:0000256" key="5">
    <source>
        <dbReference type="ARBA" id="ARBA00023239"/>
    </source>
</evidence>
<dbReference type="GO" id="GO:0008483">
    <property type="term" value="F:transaminase activity"/>
    <property type="evidence" value="ECO:0007669"/>
    <property type="project" value="UniProtKB-KW"/>
</dbReference>
<reference evidence="7 8" key="1">
    <citation type="submission" date="2024-02" db="EMBL/GenBank/DDBJ databases">
        <title>A novel Gemmatimonadota bacterium.</title>
        <authorList>
            <person name="Du Z.-J."/>
            <person name="Ye Y.-Q."/>
        </authorList>
    </citation>
    <scope>NUCLEOTIDE SEQUENCE [LARGE SCALE GENOMIC DNA]</scope>
    <source>
        <strain evidence="7 8">DH-20</strain>
    </source>
</reference>
<gene>
    <name evidence="7" type="ORF">WI372_07610</name>
</gene>
<evidence type="ECO:0000256" key="6">
    <source>
        <dbReference type="RuleBase" id="RU000382"/>
    </source>
</evidence>
<comment type="similarity">
    <text evidence="2 6">Belongs to the group II decarboxylase family.</text>
</comment>
<keyword evidence="5 6" id="KW-0456">Lyase</keyword>
<dbReference type="InterPro" id="IPR015424">
    <property type="entry name" value="PyrdxlP-dep_Trfase"/>
</dbReference>
<keyword evidence="8" id="KW-1185">Reference proteome</keyword>
<proteinExistence type="inferred from homology"/>
<keyword evidence="7" id="KW-0808">Transferase</keyword>
<keyword evidence="3" id="KW-0210">Decarboxylase</keyword>
<dbReference type="PANTHER" id="PTHR11999:SF70">
    <property type="entry name" value="MIP05841P"/>
    <property type="match status" value="1"/>
</dbReference>
<dbReference type="Pfam" id="PF00282">
    <property type="entry name" value="Pyridoxal_deC"/>
    <property type="match status" value="1"/>
</dbReference>
<dbReference type="InterPro" id="IPR015421">
    <property type="entry name" value="PyrdxlP-dep_Trfase_major"/>
</dbReference>
<comment type="caution">
    <text evidence="7">The sequence shown here is derived from an EMBL/GenBank/DDBJ whole genome shotgun (WGS) entry which is preliminary data.</text>
</comment>
<accession>A0ABU9E9R4</accession>
<comment type="cofactor">
    <cofactor evidence="1 6">
        <name>pyridoxal 5'-phosphate</name>
        <dbReference type="ChEBI" id="CHEBI:597326"/>
    </cofactor>
</comment>
<evidence type="ECO:0000256" key="2">
    <source>
        <dbReference type="ARBA" id="ARBA00009533"/>
    </source>
</evidence>
<evidence type="ECO:0000256" key="1">
    <source>
        <dbReference type="ARBA" id="ARBA00001933"/>
    </source>
</evidence>
<protein>
    <submittedName>
        <fullName evidence="7">Aminotransferase class V-fold PLP-dependent enzyme</fullName>
    </submittedName>
</protein>